<reference evidence="1" key="1">
    <citation type="submission" date="2018-06" db="EMBL/GenBank/DDBJ databases">
        <authorList>
            <person name="Zhirakovskaya E."/>
        </authorList>
    </citation>
    <scope>NUCLEOTIDE SEQUENCE</scope>
</reference>
<gene>
    <name evidence="1" type="ORF">MNBD_GAMMA09-2499</name>
</gene>
<dbReference type="AlphaFoldDB" id="A0A3B0XYT4"/>
<organism evidence="1">
    <name type="scientific">hydrothermal vent metagenome</name>
    <dbReference type="NCBI Taxonomy" id="652676"/>
    <lineage>
        <taxon>unclassified sequences</taxon>
        <taxon>metagenomes</taxon>
        <taxon>ecological metagenomes</taxon>
    </lineage>
</organism>
<dbReference type="PROSITE" id="PS51257">
    <property type="entry name" value="PROKAR_LIPOPROTEIN"/>
    <property type="match status" value="1"/>
</dbReference>
<accession>A0A3B0XYT4</accession>
<proteinExistence type="predicted"/>
<dbReference type="EMBL" id="UOFI01000178">
    <property type="protein sequence ID" value="VAW69850.1"/>
    <property type="molecule type" value="Genomic_DNA"/>
</dbReference>
<name>A0A3B0XYT4_9ZZZZ</name>
<sequence>MKTGHSFIRFRLLLMLFLLCFIVACSSENKQNVSINLLSITVKNSEVISHVELNHKLVRLSRKLQNINNLYFILSQLWPTENAYYSSISINRINDDSQDIYTAILIFDNIPDDDSVSGFRYDIRLKRNSPELFVITQAKRSWRCWEDRGHRYFDTAPCS</sequence>
<evidence type="ECO:0008006" key="2">
    <source>
        <dbReference type="Google" id="ProtNLM"/>
    </source>
</evidence>
<protein>
    <recommendedName>
        <fullName evidence="2">Lipoprotein</fullName>
    </recommendedName>
</protein>
<evidence type="ECO:0000313" key="1">
    <source>
        <dbReference type="EMBL" id="VAW69850.1"/>
    </source>
</evidence>